<evidence type="ECO:0000313" key="1">
    <source>
        <dbReference type="EMBL" id="MBB4232862.1"/>
    </source>
</evidence>
<evidence type="ECO:0000313" key="2">
    <source>
        <dbReference type="Proteomes" id="UP000551353"/>
    </source>
</evidence>
<sequence length="102" mass="11263">MARDDEAVRRLSTIPGIARGSKRGNRYRRTNLVQGARAVLPHILTQETPLGPSPGRALKNIVVRRAGRQARAHRLGRSQEWAQFRSVGGGSIETEQSPVLSR</sequence>
<keyword evidence="2" id="KW-1185">Reference proteome</keyword>
<comment type="caution">
    <text evidence="1">The sequence shown here is derived from an EMBL/GenBank/DDBJ whole genome shotgun (WGS) entry which is preliminary data.</text>
</comment>
<gene>
    <name evidence="1" type="ORF">GGD56_006761</name>
</gene>
<dbReference type="Proteomes" id="UP000551353">
    <property type="component" value="Unassembled WGS sequence"/>
</dbReference>
<organism evidence="1 2">
    <name type="scientific">Rhizobium mongolense</name>
    <dbReference type="NCBI Taxonomy" id="57676"/>
    <lineage>
        <taxon>Bacteria</taxon>
        <taxon>Pseudomonadati</taxon>
        <taxon>Pseudomonadota</taxon>
        <taxon>Alphaproteobacteria</taxon>
        <taxon>Hyphomicrobiales</taxon>
        <taxon>Rhizobiaceae</taxon>
        <taxon>Rhizobium/Agrobacterium group</taxon>
        <taxon>Rhizobium</taxon>
    </lineage>
</organism>
<proteinExistence type="predicted"/>
<protein>
    <submittedName>
        <fullName evidence="1">Uncharacterized protein</fullName>
    </submittedName>
</protein>
<name>A0ABR6IY93_9HYPH</name>
<accession>A0ABR6IY93</accession>
<reference evidence="1 2" key="1">
    <citation type="submission" date="2020-08" db="EMBL/GenBank/DDBJ databases">
        <title>Genomic Encyclopedia of Type Strains, Phase IV (KMG-V): Genome sequencing to study the core and pangenomes of soil and plant-associated prokaryotes.</title>
        <authorList>
            <person name="Whitman W."/>
        </authorList>
    </citation>
    <scope>NUCLEOTIDE SEQUENCE [LARGE SCALE GENOMIC DNA]</scope>
    <source>
        <strain evidence="1 2">SEMIA 4087</strain>
    </source>
</reference>
<dbReference type="EMBL" id="JACIFX010000019">
    <property type="protein sequence ID" value="MBB4232862.1"/>
    <property type="molecule type" value="Genomic_DNA"/>
</dbReference>